<evidence type="ECO:0000256" key="3">
    <source>
        <dbReference type="ARBA" id="ARBA00022833"/>
    </source>
</evidence>
<protein>
    <submittedName>
        <fullName evidence="6">MIZ zinc finger protein</fullName>
    </submittedName>
</protein>
<feature type="region of interest" description="Disordered" evidence="4">
    <location>
        <begin position="1"/>
        <end position="112"/>
    </location>
</feature>
<reference evidence="7" key="1">
    <citation type="journal article" date="2012" name="MBio">
        <title>Comparative genome analysis of Trichophyton rubrum and related dermatophytes reveals candidate genes involved in infection.</title>
        <authorList>
            <person name="Martinez D.A."/>
            <person name="Oliver B.G."/>
            <person name="Graeser Y."/>
            <person name="Goldberg J.M."/>
            <person name="Li W."/>
            <person name="Martinez-Rossi N.M."/>
            <person name="Monod M."/>
            <person name="Shelest E."/>
            <person name="Barton R.C."/>
            <person name="Birch E."/>
            <person name="Brakhage A.A."/>
            <person name="Chen Z."/>
            <person name="Gurr S.J."/>
            <person name="Heiman D."/>
            <person name="Heitman J."/>
            <person name="Kosti I."/>
            <person name="Rossi A."/>
            <person name="Saif S."/>
            <person name="Samalova M."/>
            <person name="Saunders C.W."/>
            <person name="Shea T."/>
            <person name="Summerbell R.C."/>
            <person name="Xu J."/>
            <person name="Young S."/>
            <person name="Zeng Q."/>
            <person name="Birren B.W."/>
            <person name="Cuomo C.A."/>
            <person name="White T.C."/>
        </authorList>
    </citation>
    <scope>NUCLEOTIDE SEQUENCE [LARGE SCALE GENOMIC DNA]</scope>
    <source>
        <strain evidence="7">ATCC MYA-4605 / CBS 113480</strain>
    </source>
</reference>
<dbReference type="Proteomes" id="UP000002035">
    <property type="component" value="Unassembled WGS sequence"/>
</dbReference>
<evidence type="ECO:0000313" key="6">
    <source>
        <dbReference type="EMBL" id="EEQ32820.1"/>
    </source>
</evidence>
<proteinExistence type="predicted"/>
<dbReference type="Pfam" id="PF02891">
    <property type="entry name" value="zf-MIZ"/>
    <property type="match status" value="1"/>
</dbReference>
<evidence type="ECO:0000259" key="5">
    <source>
        <dbReference type="Pfam" id="PF02891"/>
    </source>
</evidence>
<dbReference type="InterPro" id="IPR004181">
    <property type="entry name" value="Znf_MIZ"/>
</dbReference>
<dbReference type="GeneID" id="9227181"/>
<feature type="compositionally biased region" description="Polar residues" evidence="4">
    <location>
        <begin position="19"/>
        <end position="32"/>
    </location>
</feature>
<feature type="compositionally biased region" description="Low complexity" evidence="4">
    <location>
        <begin position="671"/>
        <end position="683"/>
    </location>
</feature>
<evidence type="ECO:0000313" key="7">
    <source>
        <dbReference type="Proteomes" id="UP000002035"/>
    </source>
</evidence>
<dbReference type="InterPro" id="IPR013083">
    <property type="entry name" value="Znf_RING/FYVE/PHD"/>
</dbReference>
<organism evidence="6 7">
    <name type="scientific">Arthroderma otae (strain ATCC MYA-4605 / CBS 113480)</name>
    <name type="common">Microsporum canis</name>
    <dbReference type="NCBI Taxonomy" id="554155"/>
    <lineage>
        <taxon>Eukaryota</taxon>
        <taxon>Fungi</taxon>
        <taxon>Dikarya</taxon>
        <taxon>Ascomycota</taxon>
        <taxon>Pezizomycotina</taxon>
        <taxon>Eurotiomycetes</taxon>
        <taxon>Eurotiomycetidae</taxon>
        <taxon>Onygenales</taxon>
        <taxon>Arthrodermataceae</taxon>
        <taxon>Microsporum</taxon>
    </lineage>
</organism>
<keyword evidence="7" id="KW-1185">Reference proteome</keyword>
<dbReference type="eggNOG" id="KOG2169">
    <property type="taxonomic scope" value="Eukaryota"/>
</dbReference>
<evidence type="ECO:0000256" key="1">
    <source>
        <dbReference type="ARBA" id="ARBA00022723"/>
    </source>
</evidence>
<dbReference type="PANTHER" id="PTHR10782">
    <property type="entry name" value="ZINC FINGER MIZ DOMAIN-CONTAINING PROTEIN"/>
    <property type="match status" value="1"/>
</dbReference>
<dbReference type="GO" id="GO:0061665">
    <property type="term" value="F:SUMO ligase activity"/>
    <property type="evidence" value="ECO:0007669"/>
    <property type="project" value="TreeGrafter"/>
</dbReference>
<dbReference type="STRING" id="554155.C5FSG7"/>
<feature type="domain" description="SP-RING-type" evidence="5">
    <location>
        <begin position="912"/>
        <end position="959"/>
    </location>
</feature>
<dbReference type="Gene3D" id="3.30.40.10">
    <property type="entry name" value="Zinc/RING finger domain, C3HC4 (zinc finger)"/>
    <property type="match status" value="1"/>
</dbReference>
<accession>C5FSG7</accession>
<dbReference type="PANTHER" id="PTHR10782:SF4">
    <property type="entry name" value="TONALLI, ISOFORM E"/>
    <property type="match status" value="1"/>
</dbReference>
<gene>
    <name evidence="6" type="ORF">MCYG_05639</name>
</gene>
<feature type="compositionally biased region" description="Polar residues" evidence="4">
    <location>
        <begin position="209"/>
        <end position="218"/>
    </location>
</feature>
<feature type="region of interest" description="Disordered" evidence="4">
    <location>
        <begin position="235"/>
        <end position="297"/>
    </location>
</feature>
<dbReference type="RefSeq" id="XP_002845770.1">
    <property type="nucleotide sequence ID" value="XM_002845724.1"/>
</dbReference>
<feature type="region of interest" description="Disordered" evidence="4">
    <location>
        <begin position="125"/>
        <end position="218"/>
    </location>
</feature>
<dbReference type="GO" id="GO:0016925">
    <property type="term" value="P:protein sumoylation"/>
    <property type="evidence" value="ECO:0007669"/>
    <property type="project" value="TreeGrafter"/>
</dbReference>
<dbReference type="VEuPathDB" id="FungiDB:MCYG_05639"/>
<feature type="compositionally biased region" description="Low complexity" evidence="4">
    <location>
        <begin position="7"/>
        <end position="18"/>
    </location>
</feature>
<dbReference type="AlphaFoldDB" id="C5FSG7"/>
<dbReference type="HOGENOM" id="CLU_008180_0_0_1"/>
<feature type="region of interest" description="Disordered" evidence="4">
    <location>
        <begin position="575"/>
        <end position="683"/>
    </location>
</feature>
<dbReference type="OrthoDB" id="27975at2759"/>
<sequence length="1046" mass="114213">MISPNARRQPSSSTSRQQINGSELVASNSTASRFLGSRPKAWMQNANNTTGAAPVITRRPSRPAPRPSPAAAAAVSTKERTPSNSDTGQKTASCPPGSAEGPTPVSEVSGDAVSASVYLSPVSSESIFPPAVPITPDPVQPVQPKQPVQLEQAVQPLPSPNPSHRSDPRGTTPRAEPVTPEVTARPAPLVDGRQTASPRPPPPPLRCITTPSQQNVPSLGSPLVVAAAQSNVHLVSDQDNHRDKRPRLAVSQPPALFSQTCTSQPSSPSPINNNNNNNGMSEARSAGRGLPKLQQPPTELSPQALNACVPFLNGVVSTFQSHEAAYIYLLRDACVLYDLQYLALHQLHCISATSAKNLPGFGAKGQRAVAIVLDMVCHKARASSVFLHYFSAFPSDFAIITSQNQRYAAAIESIKSWAPSFADTWPKFFSKVYNRGYPPLIDEIIHELGVHSVIMQSVFYTACVSTLTVNRPAALREAWKTVRQKNIDFYQHRLRMANTPNPVSAVHIQGENSYLASMFQQIYAVYPPPGVAPIPSQATHHMNPQQTLYSTLPGYPSTPQAAPFSVTNRQAMRFPAAASTRSQPIRPLPFQRQTTLPSQTSTAPPNTTARIHPPMPSTAAQPYPSPTRQPITVSTANFNNNPPLTPSAQHYMQPTPTGQPIGTPLFPPPNANALPPANPSPTSSLHLSHLRVVNVSLSKGGSSKPGENLFQSFESFAISPTTLGWDQYNFQLPLTLSSNQHAALPRPLHPPNTFHIIQGIVDGSKIYQIRCVRSTDSQPLTEEKWVMAECSWPLAIYIHVNGVEHFFRRKFHFGKDLPVPINRALKCGLNEIKVALIGTPEERKGSTFAIAVEVIDVSSYKRAREAIQTLSLSQSLDNIVKRLTNNTADSDELCVIDDFITVALIDPFMARIFDIPVRTVSCKHNECFDLDTFLNTRLSRVLKRPHGMAEDWKCPICNKDARPKRLIIDQFLVHVREELARRKQLDDVTAIKIRADQTWGVITRQTNNVKSTRDSSLKADETGVATTITISSPKTAQSPPEIIELD</sequence>
<feature type="compositionally biased region" description="Pro residues" evidence="4">
    <location>
        <begin position="130"/>
        <end position="141"/>
    </location>
</feature>
<keyword evidence="2" id="KW-0863">Zinc-finger</keyword>
<feature type="compositionally biased region" description="Low complexity" evidence="4">
    <location>
        <begin position="653"/>
        <end position="664"/>
    </location>
</feature>
<dbReference type="OMA" id="DNWRCPI"/>
<keyword evidence="1" id="KW-0479">Metal-binding</keyword>
<keyword evidence="3" id="KW-0862">Zinc</keyword>
<evidence type="ECO:0000256" key="2">
    <source>
        <dbReference type="ARBA" id="ARBA00022771"/>
    </source>
</evidence>
<feature type="compositionally biased region" description="Low complexity" evidence="4">
    <location>
        <begin position="258"/>
        <end position="278"/>
    </location>
</feature>
<name>C5FSG7_ARTOC</name>
<feature type="compositionally biased region" description="Polar residues" evidence="4">
    <location>
        <begin position="591"/>
        <end position="609"/>
    </location>
</feature>
<dbReference type="GO" id="GO:0008270">
    <property type="term" value="F:zinc ion binding"/>
    <property type="evidence" value="ECO:0007669"/>
    <property type="project" value="UniProtKB-KW"/>
</dbReference>
<feature type="compositionally biased region" description="Polar residues" evidence="4">
    <location>
        <begin position="626"/>
        <end position="652"/>
    </location>
</feature>
<feature type="compositionally biased region" description="Polar residues" evidence="4">
    <location>
        <begin position="82"/>
        <end position="92"/>
    </location>
</feature>
<evidence type="ECO:0000256" key="4">
    <source>
        <dbReference type="SAM" id="MobiDB-lite"/>
    </source>
</evidence>
<dbReference type="GO" id="GO:0000785">
    <property type="term" value="C:chromatin"/>
    <property type="evidence" value="ECO:0007669"/>
    <property type="project" value="TreeGrafter"/>
</dbReference>
<dbReference type="EMBL" id="DS995705">
    <property type="protein sequence ID" value="EEQ32820.1"/>
    <property type="molecule type" value="Genomic_DNA"/>
</dbReference>